<dbReference type="Proteomes" id="UP000023152">
    <property type="component" value="Unassembled WGS sequence"/>
</dbReference>
<name>X6MT42_RETFI</name>
<comment type="caution">
    <text evidence="1">The sequence shown here is derived from an EMBL/GenBank/DDBJ whole genome shotgun (WGS) entry which is preliminary data.</text>
</comment>
<dbReference type="OrthoDB" id="366390at2759"/>
<organism evidence="1 2">
    <name type="scientific">Reticulomyxa filosa</name>
    <dbReference type="NCBI Taxonomy" id="46433"/>
    <lineage>
        <taxon>Eukaryota</taxon>
        <taxon>Sar</taxon>
        <taxon>Rhizaria</taxon>
        <taxon>Retaria</taxon>
        <taxon>Foraminifera</taxon>
        <taxon>Monothalamids</taxon>
        <taxon>Reticulomyxidae</taxon>
        <taxon>Reticulomyxa</taxon>
    </lineage>
</organism>
<accession>X6MT42</accession>
<evidence type="ECO:0000313" key="1">
    <source>
        <dbReference type="EMBL" id="ETO16622.1"/>
    </source>
</evidence>
<keyword evidence="2" id="KW-1185">Reference proteome</keyword>
<gene>
    <name evidence="1" type="ORF">RFI_20716</name>
</gene>
<dbReference type="AlphaFoldDB" id="X6MT42"/>
<dbReference type="EMBL" id="ASPP01018029">
    <property type="protein sequence ID" value="ETO16622.1"/>
    <property type="molecule type" value="Genomic_DNA"/>
</dbReference>
<proteinExistence type="predicted"/>
<sequence length="140" mass="17014">MNEYRQILLHLAINNKHWVGYCTRVCCQCFHFENIMELIMKYKNDKNNKGYLDAMNICKWILKQRAIYLMKRIEYAMDYVKDKLVDEDYIIKFIDEILLQLSYWENSIKLPRDTTFESVYKKGMKEFQVQVTTLLGLCYH</sequence>
<protein>
    <submittedName>
        <fullName evidence="1">Uncharacterized protein</fullName>
    </submittedName>
</protein>
<evidence type="ECO:0000313" key="2">
    <source>
        <dbReference type="Proteomes" id="UP000023152"/>
    </source>
</evidence>
<reference evidence="1 2" key="1">
    <citation type="journal article" date="2013" name="Curr. Biol.">
        <title>The Genome of the Foraminiferan Reticulomyxa filosa.</title>
        <authorList>
            <person name="Glockner G."/>
            <person name="Hulsmann N."/>
            <person name="Schleicher M."/>
            <person name="Noegel A.A."/>
            <person name="Eichinger L."/>
            <person name="Gallinger C."/>
            <person name="Pawlowski J."/>
            <person name="Sierra R."/>
            <person name="Euteneuer U."/>
            <person name="Pillet L."/>
            <person name="Moustafa A."/>
            <person name="Platzer M."/>
            <person name="Groth M."/>
            <person name="Szafranski K."/>
            <person name="Schliwa M."/>
        </authorList>
    </citation>
    <scope>NUCLEOTIDE SEQUENCE [LARGE SCALE GENOMIC DNA]</scope>
</reference>